<dbReference type="GeneID" id="77331237"/>
<dbReference type="InterPro" id="IPR036388">
    <property type="entry name" value="WH-like_DNA-bd_sf"/>
</dbReference>
<evidence type="ECO:0000256" key="1">
    <source>
        <dbReference type="ARBA" id="ARBA00004496"/>
    </source>
</evidence>
<gene>
    <name evidence="5" type="primary">recX</name>
    <name evidence="8" type="ORF">SSIM_09250</name>
</gene>
<evidence type="ECO:0000259" key="6">
    <source>
        <dbReference type="Pfam" id="PF21981"/>
    </source>
</evidence>
<comment type="function">
    <text evidence="5">Modulates RecA activity.</text>
</comment>
<dbReference type="RefSeq" id="WP_023015857.1">
    <property type="nucleotide sequence ID" value="NZ_AXDY01000008.1"/>
</dbReference>
<evidence type="ECO:0000256" key="3">
    <source>
        <dbReference type="ARBA" id="ARBA00018111"/>
    </source>
</evidence>
<evidence type="ECO:0000313" key="8">
    <source>
        <dbReference type="EMBL" id="ERS92891.1"/>
    </source>
</evidence>
<dbReference type="EMBL" id="AXDY01000008">
    <property type="protein sequence ID" value="ERS92891.1"/>
    <property type="molecule type" value="Genomic_DNA"/>
</dbReference>
<dbReference type="PANTHER" id="PTHR33602:SF1">
    <property type="entry name" value="REGULATORY PROTEIN RECX FAMILY PROTEIN"/>
    <property type="match status" value="1"/>
</dbReference>
<comment type="caution">
    <text evidence="8">The sequence shown here is derived from an EMBL/GenBank/DDBJ whole genome shotgun (WGS) entry which is preliminary data.</text>
</comment>
<comment type="similarity">
    <text evidence="2 5">Belongs to the RecX family.</text>
</comment>
<dbReference type="HAMAP" id="MF_01114">
    <property type="entry name" value="RecX"/>
    <property type="match status" value="1"/>
</dbReference>
<name>A0ABN0PB35_STASI</name>
<dbReference type="Pfam" id="PF21982">
    <property type="entry name" value="RecX_HTH1"/>
    <property type="match status" value="1"/>
</dbReference>
<reference evidence="8 9" key="1">
    <citation type="journal article" date="2013" name="Genome Announc.">
        <title>Draft Genome Sequence of Staphylococcus simulans UMC-CNS-990, Isolated from a Case of Chronic Bovine Mastitis.</title>
        <authorList>
            <person name="Calcutt M.J."/>
            <person name="Foecking M.F."/>
            <person name="Hsieh H.Y."/>
            <person name="Perry J."/>
            <person name="Stewart G.C."/>
            <person name="Middleton J.R."/>
        </authorList>
    </citation>
    <scope>NUCLEOTIDE SEQUENCE [LARGE SCALE GENOMIC DNA]</scope>
    <source>
        <strain evidence="8 9">UMC-CNS-990</strain>
    </source>
</reference>
<proteinExistence type="inferred from homology"/>
<feature type="domain" description="RecX third three-helical" evidence="6">
    <location>
        <begin position="155"/>
        <end position="201"/>
    </location>
</feature>
<protein>
    <recommendedName>
        <fullName evidence="3 5">Regulatory protein RecX</fullName>
    </recommendedName>
</protein>
<accession>A0ABN0PB35</accession>
<organism evidence="8 9">
    <name type="scientific">Staphylococcus simulans UMC-CNS-990</name>
    <dbReference type="NCBI Taxonomy" id="1405498"/>
    <lineage>
        <taxon>Bacteria</taxon>
        <taxon>Bacillati</taxon>
        <taxon>Bacillota</taxon>
        <taxon>Bacilli</taxon>
        <taxon>Bacillales</taxon>
        <taxon>Staphylococcaceae</taxon>
        <taxon>Staphylococcus</taxon>
    </lineage>
</organism>
<feature type="domain" description="RecX third three-helical" evidence="6">
    <location>
        <begin position="214"/>
        <end position="257"/>
    </location>
</feature>
<dbReference type="Pfam" id="PF21981">
    <property type="entry name" value="RecX_HTH3"/>
    <property type="match status" value="2"/>
</dbReference>
<dbReference type="InterPro" id="IPR053925">
    <property type="entry name" value="RecX_HTH_3rd"/>
</dbReference>
<dbReference type="Proteomes" id="UP000017131">
    <property type="component" value="Unassembled WGS sequence"/>
</dbReference>
<dbReference type="InterPro" id="IPR003783">
    <property type="entry name" value="Regulatory_RecX"/>
</dbReference>
<evidence type="ECO:0000256" key="4">
    <source>
        <dbReference type="ARBA" id="ARBA00022490"/>
    </source>
</evidence>
<dbReference type="PANTHER" id="PTHR33602">
    <property type="entry name" value="REGULATORY PROTEIN RECX FAMILY PROTEIN"/>
    <property type="match status" value="1"/>
</dbReference>
<evidence type="ECO:0000256" key="2">
    <source>
        <dbReference type="ARBA" id="ARBA00009695"/>
    </source>
</evidence>
<comment type="subcellular location">
    <subcellularLocation>
        <location evidence="1 5">Cytoplasm</location>
    </subcellularLocation>
</comment>
<keyword evidence="4 5" id="KW-0963">Cytoplasm</keyword>
<sequence length="267" mass="31504">MPKITMIEVQKKNKERFNLYLDGAFEMGIDMDTLVHFNLKKGDALTAEDMMHIQKYEHYRLGLHYAVQYLSYRKRTEQEVITHLQKHEINEVAIAEVIAYCHQEGYIDHQDYAESLKNTMIRTTDKGPEIYKQKLYKAGVEKNIIEDYGERYEQEQPLEDIVALADKLMHQKKGPMKKRTDKVKQSLLQKGYSFEMINEAMQALDFEPDTDEIDALLQKELEKVYRKNERKYSGQQLVMKTIEALLRKGYEYDTIKDKLRESGISDD</sequence>
<dbReference type="InterPro" id="IPR053926">
    <property type="entry name" value="RecX_HTH_1st"/>
</dbReference>
<evidence type="ECO:0000256" key="5">
    <source>
        <dbReference type="HAMAP-Rule" id="MF_01114"/>
    </source>
</evidence>
<keyword evidence="9" id="KW-1185">Reference proteome</keyword>
<feature type="domain" description="RecX first three-helical" evidence="7">
    <location>
        <begin position="64"/>
        <end position="101"/>
    </location>
</feature>
<dbReference type="Gene3D" id="1.10.10.10">
    <property type="entry name" value="Winged helix-like DNA-binding domain superfamily/Winged helix DNA-binding domain"/>
    <property type="match status" value="4"/>
</dbReference>
<dbReference type="NCBIfam" id="NF010733">
    <property type="entry name" value="PRK14135.1"/>
    <property type="match status" value="1"/>
</dbReference>
<evidence type="ECO:0000313" key="9">
    <source>
        <dbReference type="Proteomes" id="UP000017131"/>
    </source>
</evidence>
<evidence type="ECO:0000259" key="7">
    <source>
        <dbReference type="Pfam" id="PF21982"/>
    </source>
</evidence>